<evidence type="ECO:0000313" key="5">
    <source>
        <dbReference type="EMBL" id="AIG64708.1"/>
    </source>
</evidence>
<dbReference type="Pfam" id="PF24551">
    <property type="entry name" value="SH3_Rv0428c"/>
    <property type="match status" value="1"/>
</dbReference>
<accession>A0ABN4DEM2</accession>
<dbReference type="PROSITE" id="PS51186">
    <property type="entry name" value="GNAT"/>
    <property type="match status" value="1"/>
</dbReference>
<proteinExistence type="predicted"/>
<evidence type="ECO:0000313" key="6">
    <source>
        <dbReference type="Proteomes" id="UP000028504"/>
    </source>
</evidence>
<sequence>MSRIFRTESPAVGSRVVVRRRVPGTEREVTDVIGHVLQLDPLVVRPQEIGGLPSQAEALTIDPAAVVTIRVMPDRTVKNADIRAVEVATARAFPGLEHRLSRDGQWLLRHGDGVTERSNSASPIGRAAGFGAVPLAEIMEFYARVGAPAIIQIPERIARPAERLCAGPEWRLGPEVMVMTRSFTDAAPRPAPSAPSGRSSAADANASPDADVDAGASPEADVAADADSLAGRARLPEGFRFACAADPDDTWFSLYHFRGQALPHHALELLSHEIDDAMAFGRILAASGETAAIARATITSDDAERSWLGLSAIEVAPAFRRLGLGAAVTAAMLDWGREHGAGQAFLQVVHTNQAGVALYRRLGFAEHHRHRYAHHQGGQ</sequence>
<dbReference type="PANTHER" id="PTHR43420">
    <property type="entry name" value="ACETYLTRANSFERASE"/>
    <property type="match status" value="1"/>
</dbReference>
<dbReference type="InterPro" id="IPR056934">
    <property type="entry name" value="SH3_Rv0428c"/>
</dbReference>
<keyword evidence="1" id="KW-0808">Transferase</keyword>
<evidence type="ECO:0000256" key="2">
    <source>
        <dbReference type="ARBA" id="ARBA00023315"/>
    </source>
</evidence>
<feature type="domain" description="N-acetyltransferase" evidence="4">
    <location>
        <begin position="239"/>
        <end position="379"/>
    </location>
</feature>
<dbReference type="EMBL" id="CP008944">
    <property type="protein sequence ID" value="AIG64708.1"/>
    <property type="molecule type" value="Genomic_DNA"/>
</dbReference>
<dbReference type="InterPro" id="IPR056935">
    <property type="entry name" value="Rv0428c-like_C"/>
</dbReference>
<evidence type="ECO:0000256" key="3">
    <source>
        <dbReference type="SAM" id="MobiDB-lite"/>
    </source>
</evidence>
<feature type="compositionally biased region" description="Low complexity" evidence="3">
    <location>
        <begin position="194"/>
        <end position="209"/>
    </location>
</feature>
<keyword evidence="2" id="KW-0012">Acyltransferase</keyword>
<gene>
    <name evidence="5" type="ORF">CATYP_09225</name>
</gene>
<dbReference type="PANTHER" id="PTHR43420:SF12">
    <property type="entry name" value="N-ACETYLTRANSFERASE DOMAIN-CONTAINING PROTEIN"/>
    <property type="match status" value="1"/>
</dbReference>
<dbReference type="InterPro" id="IPR050680">
    <property type="entry name" value="YpeA/RimI_acetyltransf"/>
</dbReference>
<evidence type="ECO:0000256" key="1">
    <source>
        <dbReference type="ARBA" id="ARBA00022679"/>
    </source>
</evidence>
<feature type="region of interest" description="Disordered" evidence="3">
    <location>
        <begin position="185"/>
        <end position="223"/>
    </location>
</feature>
<protein>
    <submittedName>
        <fullName evidence="5">Acetyltransferase</fullName>
    </submittedName>
</protein>
<dbReference type="Proteomes" id="UP000028504">
    <property type="component" value="Chromosome"/>
</dbReference>
<dbReference type="Pfam" id="PF24553">
    <property type="entry name" value="Rv0428c_C"/>
    <property type="match status" value="2"/>
</dbReference>
<reference evidence="5 6" key="1">
    <citation type="submission" date="2014-07" db="EMBL/GenBank/DDBJ databases">
        <title>Complete genome sequence of Corynebacterium atypicum DSM 44849: identifiction of the mycolic acid biosynthesis genes.</title>
        <authorList>
            <person name="Tippelt A."/>
            <person name="Mollmann S."/>
            <person name="Albersmeier A."/>
            <person name="Jaenicke S."/>
            <person name="Ruckert C."/>
            <person name="Tauch A."/>
        </authorList>
    </citation>
    <scope>NUCLEOTIDE SEQUENCE [LARGE SCALE GENOMIC DNA]</scope>
    <source>
        <strain evidence="5 6">R2070</strain>
    </source>
</reference>
<dbReference type="Gene3D" id="3.40.630.30">
    <property type="match status" value="1"/>
</dbReference>
<dbReference type="CDD" id="cd04301">
    <property type="entry name" value="NAT_SF"/>
    <property type="match status" value="1"/>
</dbReference>
<dbReference type="InterPro" id="IPR000182">
    <property type="entry name" value="GNAT_dom"/>
</dbReference>
<evidence type="ECO:0000259" key="4">
    <source>
        <dbReference type="PROSITE" id="PS51186"/>
    </source>
</evidence>
<organism evidence="5 6">
    <name type="scientific">Corynebacterium atypicum</name>
    <dbReference type="NCBI Taxonomy" id="191610"/>
    <lineage>
        <taxon>Bacteria</taxon>
        <taxon>Bacillati</taxon>
        <taxon>Actinomycetota</taxon>
        <taxon>Actinomycetes</taxon>
        <taxon>Mycobacteriales</taxon>
        <taxon>Corynebacteriaceae</taxon>
        <taxon>Corynebacterium</taxon>
    </lineage>
</organism>
<name>A0ABN4DEM2_9CORY</name>
<dbReference type="InterPro" id="IPR016181">
    <property type="entry name" value="Acyl_CoA_acyltransferase"/>
</dbReference>
<dbReference type="SUPFAM" id="SSF55729">
    <property type="entry name" value="Acyl-CoA N-acyltransferases (Nat)"/>
    <property type="match status" value="1"/>
</dbReference>
<keyword evidence="6" id="KW-1185">Reference proteome</keyword>